<protein>
    <submittedName>
        <fullName evidence="1">Uncharacterized protein</fullName>
    </submittedName>
</protein>
<sequence>MVGSQTNLYCTFSQFSEIHFLLCCVLDIKLCFV</sequence>
<dbReference type="EMBL" id="GBXM01048234">
    <property type="protein sequence ID" value="JAH60343.1"/>
    <property type="molecule type" value="Transcribed_RNA"/>
</dbReference>
<reference evidence="1" key="1">
    <citation type="submission" date="2014-11" db="EMBL/GenBank/DDBJ databases">
        <authorList>
            <person name="Amaro Gonzalez C."/>
        </authorList>
    </citation>
    <scope>NUCLEOTIDE SEQUENCE</scope>
</reference>
<reference evidence="1" key="2">
    <citation type="journal article" date="2015" name="Fish Shellfish Immunol.">
        <title>Early steps in the European eel (Anguilla anguilla)-Vibrio vulnificus interaction in the gills: Role of the RtxA13 toxin.</title>
        <authorList>
            <person name="Callol A."/>
            <person name="Pajuelo D."/>
            <person name="Ebbesson L."/>
            <person name="Teles M."/>
            <person name="MacKenzie S."/>
            <person name="Amaro C."/>
        </authorList>
    </citation>
    <scope>NUCLEOTIDE SEQUENCE</scope>
</reference>
<name>A0A0E9U5V8_ANGAN</name>
<proteinExistence type="predicted"/>
<dbReference type="AlphaFoldDB" id="A0A0E9U5V8"/>
<accession>A0A0E9U5V8</accession>
<evidence type="ECO:0000313" key="1">
    <source>
        <dbReference type="EMBL" id="JAH60343.1"/>
    </source>
</evidence>
<organism evidence="1">
    <name type="scientific">Anguilla anguilla</name>
    <name type="common">European freshwater eel</name>
    <name type="synonym">Muraena anguilla</name>
    <dbReference type="NCBI Taxonomy" id="7936"/>
    <lineage>
        <taxon>Eukaryota</taxon>
        <taxon>Metazoa</taxon>
        <taxon>Chordata</taxon>
        <taxon>Craniata</taxon>
        <taxon>Vertebrata</taxon>
        <taxon>Euteleostomi</taxon>
        <taxon>Actinopterygii</taxon>
        <taxon>Neopterygii</taxon>
        <taxon>Teleostei</taxon>
        <taxon>Anguilliformes</taxon>
        <taxon>Anguillidae</taxon>
        <taxon>Anguilla</taxon>
    </lineage>
</organism>